<accession>A0A0F9SPU7</accession>
<reference evidence="1" key="1">
    <citation type="journal article" date="2015" name="Nature">
        <title>Complex archaea that bridge the gap between prokaryotes and eukaryotes.</title>
        <authorList>
            <person name="Spang A."/>
            <person name="Saw J.H."/>
            <person name="Jorgensen S.L."/>
            <person name="Zaremba-Niedzwiedzka K."/>
            <person name="Martijn J."/>
            <person name="Lind A.E."/>
            <person name="van Eijk R."/>
            <person name="Schleper C."/>
            <person name="Guy L."/>
            <person name="Ettema T.J."/>
        </authorList>
    </citation>
    <scope>NUCLEOTIDE SEQUENCE</scope>
</reference>
<proteinExistence type="predicted"/>
<evidence type="ECO:0000313" key="1">
    <source>
        <dbReference type="EMBL" id="KKN64457.1"/>
    </source>
</evidence>
<dbReference type="EMBL" id="LAZR01000554">
    <property type="protein sequence ID" value="KKN64457.1"/>
    <property type="molecule type" value="Genomic_DNA"/>
</dbReference>
<name>A0A0F9SPU7_9ZZZZ</name>
<comment type="caution">
    <text evidence="1">The sequence shown here is derived from an EMBL/GenBank/DDBJ whole genome shotgun (WGS) entry which is preliminary data.</text>
</comment>
<protein>
    <submittedName>
        <fullName evidence="1">Uncharacterized protein</fullName>
    </submittedName>
</protein>
<dbReference type="AlphaFoldDB" id="A0A0F9SPU7"/>
<organism evidence="1">
    <name type="scientific">marine sediment metagenome</name>
    <dbReference type="NCBI Taxonomy" id="412755"/>
    <lineage>
        <taxon>unclassified sequences</taxon>
        <taxon>metagenomes</taxon>
        <taxon>ecological metagenomes</taxon>
    </lineage>
</organism>
<sequence length="389" mass="40445">MPYIPGTFTGGPIETYLDQELQRISEALIPIEDGEIIKRHVEPEKPRSGLYLADGSDWDPGGGLGLYRYDEDSSTFVAVESGAAPVTSVFGRTGVVTALQADYDSFFLTPAEGNAAYAPIGSGVTSFIGRTGAVAALQADYDGFFLTPAEANAVYALIAHNHAAADITSGVLAAGRIPNPVANSSLLTGLGPSAGSSPPSGSQIIKSHTNGYTYLGWLNTVSGVATAPTRFYCSQDAFVRYLTTAAFVDKLQAEVWEFNTYSPQSSHGFIGNYSDGGGGGWGGTIWGMDIAYNGSPGGLNSSNAGTYGIRWLRATHTSADAAVGEGLYVFQNGVQKAAFGTVGMNIVGVPKRAGLGIAYWATAGQSRCSMTISTSAASGGSNGDIHFKY</sequence>
<gene>
    <name evidence="1" type="ORF">LCGC14_0491450</name>
</gene>